<proteinExistence type="predicted"/>
<dbReference type="Proteomes" id="UP000238358">
    <property type="component" value="Chromosome"/>
</dbReference>
<dbReference type="AlphaFoldDB" id="A0A2S0M4X9"/>
<dbReference type="OrthoDB" id="9805728at2"/>
<evidence type="ECO:0000313" key="4">
    <source>
        <dbReference type="Proteomes" id="UP000238358"/>
    </source>
</evidence>
<dbReference type="SUPFAM" id="SSF56281">
    <property type="entry name" value="Metallo-hydrolase/oxidoreductase"/>
    <property type="match status" value="1"/>
</dbReference>
<dbReference type="Gene3D" id="3.60.15.10">
    <property type="entry name" value="Ribonuclease Z/Hydroxyacylglutathione hydrolase-like"/>
    <property type="match status" value="1"/>
</dbReference>
<organism evidence="3 4">
    <name type="scientific">Megasphaera elsdenii</name>
    <dbReference type="NCBI Taxonomy" id="907"/>
    <lineage>
        <taxon>Bacteria</taxon>
        <taxon>Bacillati</taxon>
        <taxon>Bacillota</taxon>
        <taxon>Negativicutes</taxon>
        <taxon>Veillonellales</taxon>
        <taxon>Veillonellaceae</taxon>
        <taxon>Megasphaera</taxon>
    </lineage>
</organism>
<name>A0A2S0M4X9_MEGEL</name>
<reference evidence="3 4" key="1">
    <citation type="journal article" date="2018" name="Genome Announc.">
        <title>Complete genomes of two Megasphaera elsdenii strains, NCIMB 702410 and ATCC 25940.</title>
        <authorList>
            <person name="Hatmaker E.A."/>
            <person name="O'Dell K."/>
            <person name="Riley L.A."/>
            <person name="Klingeman D.M."/>
            <person name="Guss A.M."/>
        </authorList>
    </citation>
    <scope>NUCLEOTIDE SEQUENCE [LARGE SCALE GENOMIC DNA]</scope>
    <source>
        <strain evidence="3 4">NCIMB702410</strain>
    </source>
</reference>
<dbReference type="InterPro" id="IPR036866">
    <property type="entry name" value="RibonucZ/Hydroxyglut_hydro"/>
</dbReference>
<dbReference type="PANTHER" id="PTHR43546:SF9">
    <property type="entry name" value="L-ASCORBATE-6-PHOSPHATE LACTONASE ULAG-RELATED"/>
    <property type="match status" value="1"/>
</dbReference>
<protein>
    <submittedName>
        <fullName evidence="3">MBL fold metallo-hydrolase</fullName>
    </submittedName>
</protein>
<dbReference type="RefSeq" id="WP_027895303.1">
    <property type="nucleotide sequence ID" value="NZ_CP027569.1"/>
</dbReference>
<dbReference type="PANTHER" id="PTHR43546">
    <property type="entry name" value="UPF0173 METAL-DEPENDENT HYDROLASE MJ1163-RELATED"/>
    <property type="match status" value="1"/>
</dbReference>
<evidence type="ECO:0000313" key="3">
    <source>
        <dbReference type="EMBL" id="AVO26516.1"/>
    </source>
</evidence>
<sequence length="264" mass="29157">MDIQQIRNATLKIVYQGKTFLIDPWLCGKGSFGSFEDIPGKPYMIPDPVKMEIAMPIYGLPRTPQEILNGVDYYIVTHIHPDHVDIAADGTVGQPLDKSIPVFVQNEQDAAIFEKSGFQDVQVLSKSPLTLDGLTLQHMPARHGTIVPCGDAMGVLFQSADEPTLYVAGDTVWYPEVENTLKTYRPDVVALNACAAETVDNGRLIMGDEDVACVAKTVPQSQLLLTHLDNVAHASLTRYTLRSRLMARGVDHYIMPDDGEWVSF</sequence>
<keyword evidence="1 3" id="KW-0378">Hydrolase</keyword>
<dbReference type="InterPro" id="IPR050114">
    <property type="entry name" value="UPF0173_UPF0282_UlaG_hydrolase"/>
</dbReference>
<dbReference type="EMBL" id="CP027569">
    <property type="protein sequence ID" value="AVO26516.1"/>
    <property type="molecule type" value="Genomic_DNA"/>
</dbReference>
<gene>
    <name evidence="3" type="ORF">C6Y28_02140</name>
</gene>
<accession>A0A2S0M4X9</accession>
<feature type="domain" description="Metallo-beta-lactamase" evidence="2">
    <location>
        <begin position="54"/>
        <end position="227"/>
    </location>
</feature>
<dbReference type="InterPro" id="IPR001279">
    <property type="entry name" value="Metallo-B-lactamas"/>
</dbReference>
<dbReference type="Pfam" id="PF12706">
    <property type="entry name" value="Lactamase_B_2"/>
    <property type="match status" value="1"/>
</dbReference>
<dbReference type="GO" id="GO:0016787">
    <property type="term" value="F:hydrolase activity"/>
    <property type="evidence" value="ECO:0007669"/>
    <property type="project" value="UniProtKB-KW"/>
</dbReference>
<evidence type="ECO:0000259" key="2">
    <source>
        <dbReference type="Pfam" id="PF12706"/>
    </source>
</evidence>
<evidence type="ECO:0000256" key="1">
    <source>
        <dbReference type="ARBA" id="ARBA00022801"/>
    </source>
</evidence>